<name>A0A0S4L8J5_9BACT</name>
<dbReference type="Proteomes" id="UP000198736">
    <property type="component" value="Unassembled WGS sequence"/>
</dbReference>
<proteinExistence type="predicted"/>
<dbReference type="AlphaFoldDB" id="A0A0S4L8J5"/>
<reference evidence="2" key="1">
    <citation type="submission" date="2015-10" db="EMBL/GenBank/DDBJ databases">
        <authorList>
            <person name="Luecker S."/>
            <person name="Luecker S."/>
        </authorList>
    </citation>
    <scope>NUCLEOTIDE SEQUENCE [LARGE SCALE GENOMIC DNA]</scope>
</reference>
<evidence type="ECO:0000313" key="1">
    <source>
        <dbReference type="EMBL" id="CUS34007.1"/>
    </source>
</evidence>
<dbReference type="EMBL" id="CZPZ01000007">
    <property type="protein sequence ID" value="CUS34007.1"/>
    <property type="molecule type" value="Genomic_DNA"/>
</dbReference>
<organism evidence="1 2">
    <name type="scientific">Candidatus Nitrospira nitrificans</name>
    <dbReference type="NCBI Taxonomy" id="1742973"/>
    <lineage>
        <taxon>Bacteria</taxon>
        <taxon>Pseudomonadati</taxon>
        <taxon>Nitrospirota</taxon>
        <taxon>Nitrospiria</taxon>
        <taxon>Nitrospirales</taxon>
        <taxon>Nitrospiraceae</taxon>
        <taxon>Nitrospira</taxon>
    </lineage>
</organism>
<dbReference type="STRING" id="1742973.COMA2_150056"/>
<protein>
    <submittedName>
        <fullName evidence="1">Uncharacterized protein</fullName>
    </submittedName>
</protein>
<accession>A0A0S4L8J5</accession>
<evidence type="ECO:0000313" key="2">
    <source>
        <dbReference type="Proteomes" id="UP000198736"/>
    </source>
</evidence>
<gene>
    <name evidence="1" type="ORF">COMA2_150056</name>
</gene>
<sequence>MLHAHDLGLGPVKVIRNEGYLLVQLTEGVAYDPPMGGRSNSKACRHCGHDAATRP</sequence>
<keyword evidence="2" id="KW-1185">Reference proteome</keyword>